<dbReference type="Gene3D" id="3.40.50.300">
    <property type="entry name" value="P-loop containing nucleotide triphosphate hydrolases"/>
    <property type="match status" value="1"/>
</dbReference>
<dbReference type="Proteomes" id="UP000571701">
    <property type="component" value="Unassembled WGS sequence"/>
</dbReference>
<dbReference type="AlphaFoldDB" id="A0A7W2IUG1"/>
<proteinExistence type="predicted"/>
<gene>
    <name evidence="1" type="ORF">H2O73_14350</name>
</gene>
<reference evidence="1 2" key="1">
    <citation type="submission" date="2020-07" db="EMBL/GenBank/DDBJ databases">
        <title>Vibrio marinisediminis sp. nov., isolated from marine sediment.</title>
        <authorList>
            <person name="Ji X."/>
        </authorList>
    </citation>
    <scope>NUCLEOTIDE SEQUENCE [LARGE SCALE GENOMIC DNA]</scope>
    <source>
        <strain evidence="1 2">404</strain>
    </source>
</reference>
<sequence length="230" mass="25660">MIPATHNEIEQIYLAVEANASRSICVTACHSGDGVTSIATALTERLLLAGYATLLVDLNLFKSGFEAISFDQVNTESEVHWLQPINTHRLFTGVALPQHPSVIVNYRSPQFLTQQIHSWLQEFDRVVIDTSPLLQVNRGNIPAQSVSSACEHTLMVVLGGKTTESQLEQAHELLLRNHSNNIGMVLNNMRQATLGEEMVRELNRFKLLPARLRNALSQQILKNQWLSTIA</sequence>
<dbReference type="EMBL" id="JACFYF010000009">
    <property type="protein sequence ID" value="MBA5763540.1"/>
    <property type="molecule type" value="Genomic_DNA"/>
</dbReference>
<evidence type="ECO:0000313" key="1">
    <source>
        <dbReference type="EMBL" id="MBA5763540.1"/>
    </source>
</evidence>
<accession>A0A7W2IUG1</accession>
<dbReference type="InterPro" id="IPR050445">
    <property type="entry name" value="Bact_polysacc_biosynth/exp"/>
</dbReference>
<protein>
    <submittedName>
        <fullName evidence="1">Chromosome partitioning protein ParA</fullName>
    </submittedName>
</protein>
<dbReference type="RefSeq" id="WP_182109551.1">
    <property type="nucleotide sequence ID" value="NZ_JACFYF010000009.1"/>
</dbReference>
<evidence type="ECO:0000313" key="2">
    <source>
        <dbReference type="Proteomes" id="UP000571701"/>
    </source>
</evidence>
<name>A0A7W2IUG1_9VIBR</name>
<comment type="caution">
    <text evidence="1">The sequence shown here is derived from an EMBL/GenBank/DDBJ whole genome shotgun (WGS) entry which is preliminary data.</text>
</comment>
<dbReference type="PANTHER" id="PTHR32309:SF31">
    <property type="entry name" value="CAPSULAR EXOPOLYSACCHARIDE FAMILY"/>
    <property type="match status" value="1"/>
</dbReference>
<keyword evidence="2" id="KW-1185">Reference proteome</keyword>
<dbReference type="InterPro" id="IPR027417">
    <property type="entry name" value="P-loop_NTPase"/>
</dbReference>
<dbReference type="SUPFAM" id="SSF52540">
    <property type="entry name" value="P-loop containing nucleoside triphosphate hydrolases"/>
    <property type="match status" value="1"/>
</dbReference>
<dbReference type="PANTHER" id="PTHR32309">
    <property type="entry name" value="TYROSINE-PROTEIN KINASE"/>
    <property type="match status" value="1"/>
</dbReference>
<organism evidence="1 2">
    <name type="scientific">Vibrio marinisediminis</name>
    <dbReference type="NCBI Taxonomy" id="2758441"/>
    <lineage>
        <taxon>Bacteria</taxon>
        <taxon>Pseudomonadati</taxon>
        <taxon>Pseudomonadota</taxon>
        <taxon>Gammaproteobacteria</taxon>
        <taxon>Vibrionales</taxon>
        <taxon>Vibrionaceae</taxon>
        <taxon>Vibrio</taxon>
    </lineage>
</organism>